<dbReference type="RefSeq" id="WP_088149495.1">
    <property type="nucleotide sequence ID" value="NZ_NHON01000003.1"/>
</dbReference>
<dbReference type="Proteomes" id="UP000196655">
    <property type="component" value="Unassembled WGS sequence"/>
</dbReference>
<protein>
    <recommendedName>
        <fullName evidence="4">Gene transfer agent family protein</fullName>
    </recommendedName>
</protein>
<evidence type="ECO:0000313" key="3">
    <source>
        <dbReference type="Proteomes" id="UP000196655"/>
    </source>
</evidence>
<evidence type="ECO:0000256" key="1">
    <source>
        <dbReference type="SAM" id="MobiDB-lite"/>
    </source>
</evidence>
<gene>
    <name evidence="2" type="ORF">BWR60_02855</name>
</gene>
<evidence type="ECO:0008006" key="4">
    <source>
        <dbReference type="Google" id="ProtNLM"/>
    </source>
</evidence>
<sequence>MTAQPNIAAEIELKWADGTYLFALKLKQVEELQRLCNAGLGEIAQRLLVERRWRISDIVETIRLGLIGGGMPAIRARELVDTYIDGRPLADPRDPANALVTAQAVMMAAYFGVAEAAEEAEGKAGAAAGDGTDGSTSRPSPGKPSRSASRRSTSAG</sequence>
<evidence type="ECO:0000313" key="2">
    <source>
        <dbReference type="EMBL" id="OWJ68705.1"/>
    </source>
</evidence>
<dbReference type="Pfam" id="PF11836">
    <property type="entry name" value="Phage_TAC_11"/>
    <property type="match status" value="1"/>
</dbReference>
<name>A0A211ZTV9_9PROT</name>
<dbReference type="AlphaFoldDB" id="A0A211ZTV9"/>
<proteinExistence type="predicted"/>
<keyword evidence="3" id="KW-1185">Reference proteome</keyword>
<feature type="region of interest" description="Disordered" evidence="1">
    <location>
        <begin position="121"/>
        <end position="156"/>
    </location>
</feature>
<organism evidence="2 3">
    <name type="scientific">Inquilinus limosus</name>
    <dbReference type="NCBI Taxonomy" id="171674"/>
    <lineage>
        <taxon>Bacteria</taxon>
        <taxon>Pseudomonadati</taxon>
        <taxon>Pseudomonadota</taxon>
        <taxon>Alphaproteobacteria</taxon>
        <taxon>Rhodospirillales</taxon>
        <taxon>Rhodospirillaceae</taxon>
        <taxon>Inquilinus</taxon>
    </lineage>
</organism>
<accession>A0A211ZTV9</accession>
<reference evidence="3" key="1">
    <citation type="submission" date="2017-05" db="EMBL/GenBank/DDBJ databases">
        <authorList>
            <person name="Macchi M."/>
            <person name="Festa S."/>
            <person name="Coppotelli B.M."/>
            <person name="Morelli I.S."/>
        </authorList>
    </citation>
    <scope>NUCLEOTIDE SEQUENCE [LARGE SCALE GENOMIC DNA]</scope>
    <source>
        <strain evidence="3">I</strain>
    </source>
</reference>
<dbReference type="InterPro" id="IPR021791">
    <property type="entry name" value="Phage_TAC_11"/>
</dbReference>
<dbReference type="OrthoDB" id="7509188at2"/>
<feature type="compositionally biased region" description="Low complexity" evidence="1">
    <location>
        <begin position="145"/>
        <end position="156"/>
    </location>
</feature>
<dbReference type="EMBL" id="NHON01000003">
    <property type="protein sequence ID" value="OWJ68705.1"/>
    <property type="molecule type" value="Genomic_DNA"/>
</dbReference>
<comment type="caution">
    <text evidence="2">The sequence shown here is derived from an EMBL/GenBank/DDBJ whole genome shotgun (WGS) entry which is preliminary data.</text>
</comment>